<feature type="region of interest" description="Disordered" evidence="1">
    <location>
        <begin position="49"/>
        <end position="81"/>
    </location>
</feature>
<dbReference type="EMBL" id="JANQDX010000017">
    <property type="protein sequence ID" value="KAL0907870.1"/>
    <property type="molecule type" value="Genomic_DNA"/>
</dbReference>
<name>A0ABD0U611_DENTH</name>
<keyword evidence="4" id="KW-1185">Reference proteome</keyword>
<proteinExistence type="predicted"/>
<organism evidence="2 4">
    <name type="scientific">Dendrobium thyrsiflorum</name>
    <name type="common">Pinecone-like raceme dendrobium</name>
    <name type="synonym">Orchid</name>
    <dbReference type="NCBI Taxonomy" id="117978"/>
    <lineage>
        <taxon>Eukaryota</taxon>
        <taxon>Viridiplantae</taxon>
        <taxon>Streptophyta</taxon>
        <taxon>Embryophyta</taxon>
        <taxon>Tracheophyta</taxon>
        <taxon>Spermatophyta</taxon>
        <taxon>Magnoliopsida</taxon>
        <taxon>Liliopsida</taxon>
        <taxon>Asparagales</taxon>
        <taxon>Orchidaceae</taxon>
        <taxon>Epidendroideae</taxon>
        <taxon>Malaxideae</taxon>
        <taxon>Dendrobiinae</taxon>
        <taxon>Dendrobium</taxon>
    </lineage>
</organism>
<sequence length="81" mass="8168">MAEGGAVVGNQAGGELGWVVGGGEEAASGCVRPEQMRLGRLLESTGGWPGECRSVGGGGGSGGRRCSRRAVGWSRPKVGRR</sequence>
<reference evidence="2 4" key="1">
    <citation type="journal article" date="2024" name="Plant Biotechnol. J.">
        <title>Dendrobium thyrsiflorum genome and its molecular insights into genes involved in important horticultural traits.</title>
        <authorList>
            <person name="Chen B."/>
            <person name="Wang J.Y."/>
            <person name="Zheng P.J."/>
            <person name="Li K.L."/>
            <person name="Liang Y.M."/>
            <person name="Chen X.F."/>
            <person name="Zhang C."/>
            <person name="Zhao X."/>
            <person name="He X."/>
            <person name="Zhang G.Q."/>
            <person name="Liu Z.J."/>
            <person name="Xu Q."/>
        </authorList>
    </citation>
    <scope>NUCLEOTIDE SEQUENCE [LARGE SCALE GENOMIC DNA]</scope>
    <source>
        <strain evidence="2">GZMU011</strain>
    </source>
</reference>
<accession>A0ABD0U611</accession>
<protein>
    <submittedName>
        <fullName evidence="2">Uncharacterized protein</fullName>
    </submittedName>
</protein>
<dbReference type="Proteomes" id="UP001552299">
    <property type="component" value="Unassembled WGS sequence"/>
</dbReference>
<dbReference type="AlphaFoldDB" id="A0ABD0U611"/>
<evidence type="ECO:0000313" key="4">
    <source>
        <dbReference type="Proteomes" id="UP001552299"/>
    </source>
</evidence>
<dbReference type="EMBL" id="JANQDX010000017">
    <property type="protein sequence ID" value="KAL0907871.1"/>
    <property type="molecule type" value="Genomic_DNA"/>
</dbReference>
<gene>
    <name evidence="2" type="ORF">M5K25_022319</name>
    <name evidence="3" type="ORF">M5K25_022320</name>
</gene>
<evidence type="ECO:0000313" key="2">
    <source>
        <dbReference type="EMBL" id="KAL0907870.1"/>
    </source>
</evidence>
<evidence type="ECO:0000256" key="1">
    <source>
        <dbReference type="SAM" id="MobiDB-lite"/>
    </source>
</evidence>
<evidence type="ECO:0000313" key="3">
    <source>
        <dbReference type="EMBL" id="KAL0907871.1"/>
    </source>
</evidence>
<comment type="caution">
    <text evidence="2">The sequence shown here is derived from an EMBL/GenBank/DDBJ whole genome shotgun (WGS) entry which is preliminary data.</text>
</comment>